<organism evidence="18 19">
    <name type="scientific">Sulfurirhabdus autotrophica</name>
    <dbReference type="NCBI Taxonomy" id="1706046"/>
    <lineage>
        <taxon>Bacteria</taxon>
        <taxon>Pseudomonadati</taxon>
        <taxon>Pseudomonadota</taxon>
        <taxon>Betaproteobacteria</taxon>
        <taxon>Nitrosomonadales</taxon>
        <taxon>Sulfuricellaceae</taxon>
        <taxon>Sulfurirhabdus</taxon>
    </lineage>
</organism>
<keyword evidence="13 15" id="KW-0326">Glycosidase</keyword>
<dbReference type="NCBIfam" id="NF002211">
    <property type="entry name" value="PRK01103.1"/>
    <property type="match status" value="1"/>
</dbReference>
<evidence type="ECO:0000256" key="9">
    <source>
        <dbReference type="ARBA" id="ARBA00023125"/>
    </source>
</evidence>
<evidence type="ECO:0000256" key="13">
    <source>
        <dbReference type="ARBA" id="ARBA00023295"/>
    </source>
</evidence>
<keyword evidence="12 15" id="KW-0511">Multifunctional enzyme</keyword>
<dbReference type="OrthoDB" id="9800855at2"/>
<comment type="catalytic activity">
    <reaction evidence="1 15">
        <text>Hydrolysis of DNA containing ring-opened 7-methylguanine residues, releasing 2,6-diamino-4-hydroxy-5-(N-methyl)formamidopyrimidine.</text>
        <dbReference type="EC" id="3.2.2.23"/>
    </reaction>
</comment>
<dbReference type="PANTHER" id="PTHR22993:SF9">
    <property type="entry name" value="FORMAMIDOPYRIMIDINE-DNA GLYCOSYLASE"/>
    <property type="match status" value="1"/>
</dbReference>
<evidence type="ECO:0000256" key="4">
    <source>
        <dbReference type="ARBA" id="ARBA00022723"/>
    </source>
</evidence>
<dbReference type="SUPFAM" id="SSF46946">
    <property type="entry name" value="S13-like H2TH domain"/>
    <property type="match status" value="1"/>
</dbReference>
<dbReference type="InterPro" id="IPR035937">
    <property type="entry name" value="FPG_N"/>
</dbReference>
<feature type="binding site" evidence="15">
    <location>
        <position position="110"/>
    </location>
    <ligand>
        <name>DNA</name>
        <dbReference type="ChEBI" id="CHEBI:16991"/>
    </ligand>
</feature>
<evidence type="ECO:0000256" key="12">
    <source>
        <dbReference type="ARBA" id="ARBA00023268"/>
    </source>
</evidence>
<keyword evidence="7 15" id="KW-0378">Hydrolase</keyword>
<keyword evidence="19" id="KW-1185">Reference proteome</keyword>
<dbReference type="InterPro" id="IPR015887">
    <property type="entry name" value="DNA_glyclase_Znf_dom_DNA_BS"/>
</dbReference>
<evidence type="ECO:0000256" key="7">
    <source>
        <dbReference type="ARBA" id="ARBA00022801"/>
    </source>
</evidence>
<dbReference type="Pfam" id="PF06831">
    <property type="entry name" value="H2TH"/>
    <property type="match status" value="1"/>
</dbReference>
<dbReference type="GO" id="GO:0008270">
    <property type="term" value="F:zinc ion binding"/>
    <property type="evidence" value="ECO:0007669"/>
    <property type="project" value="UniProtKB-UniRule"/>
</dbReference>
<dbReference type="FunFam" id="1.10.8.50:FF:000003">
    <property type="entry name" value="Formamidopyrimidine-DNA glycosylase"/>
    <property type="match status" value="1"/>
</dbReference>
<dbReference type="GO" id="GO:0140078">
    <property type="term" value="F:class I DNA-(apurinic or apyrimidinic site) endonuclease activity"/>
    <property type="evidence" value="ECO:0007669"/>
    <property type="project" value="UniProtKB-EC"/>
</dbReference>
<dbReference type="PROSITE" id="PS01242">
    <property type="entry name" value="ZF_FPG_1"/>
    <property type="match status" value="1"/>
</dbReference>
<dbReference type="SMART" id="SM01232">
    <property type="entry name" value="H2TH"/>
    <property type="match status" value="1"/>
</dbReference>
<evidence type="ECO:0000259" key="17">
    <source>
        <dbReference type="PROSITE" id="PS51068"/>
    </source>
</evidence>
<dbReference type="FunFam" id="3.20.190.10:FF:000001">
    <property type="entry name" value="Formamidopyrimidine-DNA glycosylase"/>
    <property type="match status" value="1"/>
</dbReference>
<evidence type="ECO:0000313" key="19">
    <source>
        <dbReference type="Proteomes" id="UP000295367"/>
    </source>
</evidence>
<dbReference type="PROSITE" id="PS51066">
    <property type="entry name" value="ZF_FPG_2"/>
    <property type="match status" value="1"/>
</dbReference>
<feature type="binding site" evidence="15">
    <location>
        <position position="152"/>
    </location>
    <ligand>
        <name>DNA</name>
        <dbReference type="ChEBI" id="CHEBI:16991"/>
    </ligand>
</feature>
<dbReference type="Gene3D" id="1.10.8.50">
    <property type="match status" value="1"/>
</dbReference>
<keyword evidence="5 15" id="KW-0227">DNA damage</keyword>
<evidence type="ECO:0000256" key="8">
    <source>
        <dbReference type="ARBA" id="ARBA00022833"/>
    </source>
</evidence>
<dbReference type="SMART" id="SM00898">
    <property type="entry name" value="Fapy_DNA_glyco"/>
    <property type="match status" value="1"/>
</dbReference>
<feature type="active site" description="Proton donor" evidence="15">
    <location>
        <position position="3"/>
    </location>
</feature>
<keyword evidence="10 15" id="KW-0234">DNA repair</keyword>
<dbReference type="InterPro" id="IPR012319">
    <property type="entry name" value="FPG_cat"/>
</dbReference>
<proteinExistence type="inferred from homology"/>
<protein>
    <recommendedName>
        <fullName evidence="15">Formamidopyrimidine-DNA glycosylase</fullName>
        <shortName evidence="15">Fapy-DNA glycosylase</shortName>
        <ecNumber evidence="15">3.2.2.23</ecNumber>
    </recommendedName>
    <alternativeName>
        <fullName evidence="15">DNA-(apurinic or apyrimidinic site) lyase MutM</fullName>
        <shortName evidence="15">AP lyase MutM</shortName>
        <ecNumber evidence="15">4.2.99.18</ecNumber>
    </alternativeName>
</protein>
<dbReference type="EC" id="4.2.99.18" evidence="15"/>
<feature type="active site" description="Schiff-base intermediate with DNA" evidence="15">
    <location>
        <position position="2"/>
    </location>
</feature>
<evidence type="ECO:0000256" key="3">
    <source>
        <dbReference type="ARBA" id="ARBA00011245"/>
    </source>
</evidence>
<keyword evidence="4 15" id="KW-0479">Metal-binding</keyword>
<feature type="domain" description="Formamidopyrimidine-DNA glycosylase catalytic" evidence="17">
    <location>
        <begin position="2"/>
        <end position="113"/>
    </location>
</feature>
<evidence type="ECO:0000259" key="16">
    <source>
        <dbReference type="PROSITE" id="PS51066"/>
    </source>
</evidence>
<evidence type="ECO:0000256" key="5">
    <source>
        <dbReference type="ARBA" id="ARBA00022763"/>
    </source>
</evidence>
<dbReference type="Gene3D" id="3.20.190.10">
    <property type="entry name" value="MutM-like, N-terminal"/>
    <property type="match status" value="1"/>
</dbReference>
<keyword evidence="11 15" id="KW-0456">Lyase</keyword>
<reference evidence="18 19" key="1">
    <citation type="submission" date="2019-03" db="EMBL/GenBank/DDBJ databases">
        <title>Genomic Encyclopedia of Type Strains, Phase IV (KMG-IV): sequencing the most valuable type-strain genomes for metagenomic binning, comparative biology and taxonomic classification.</title>
        <authorList>
            <person name="Goeker M."/>
        </authorList>
    </citation>
    <scope>NUCLEOTIDE SEQUENCE [LARGE SCALE GENOMIC DNA]</scope>
    <source>
        <strain evidence="18 19">DSM 100309</strain>
    </source>
</reference>
<keyword evidence="9 15" id="KW-0238">DNA-binding</keyword>
<evidence type="ECO:0000256" key="15">
    <source>
        <dbReference type="HAMAP-Rule" id="MF_00103"/>
    </source>
</evidence>
<dbReference type="NCBIfam" id="TIGR00577">
    <property type="entry name" value="fpg"/>
    <property type="match status" value="1"/>
</dbReference>
<dbReference type="Pfam" id="PF01149">
    <property type="entry name" value="Fapy_DNA_glyco"/>
    <property type="match status" value="1"/>
</dbReference>
<dbReference type="Pfam" id="PF06827">
    <property type="entry name" value="zf-FPG_IleRS"/>
    <property type="match status" value="1"/>
</dbReference>
<comment type="subunit">
    <text evidence="3 15">Monomer.</text>
</comment>
<comment type="catalytic activity">
    <reaction evidence="14 15">
        <text>2'-deoxyribonucleotide-(2'-deoxyribose 5'-phosphate)-2'-deoxyribonucleotide-DNA = a 3'-end 2'-deoxyribonucleotide-(2,3-dehydro-2,3-deoxyribose 5'-phosphate)-DNA + a 5'-end 5'-phospho-2'-deoxyribonucleoside-DNA + H(+)</text>
        <dbReference type="Rhea" id="RHEA:66592"/>
        <dbReference type="Rhea" id="RHEA-COMP:13180"/>
        <dbReference type="Rhea" id="RHEA-COMP:16897"/>
        <dbReference type="Rhea" id="RHEA-COMP:17067"/>
        <dbReference type="ChEBI" id="CHEBI:15378"/>
        <dbReference type="ChEBI" id="CHEBI:136412"/>
        <dbReference type="ChEBI" id="CHEBI:157695"/>
        <dbReference type="ChEBI" id="CHEBI:167181"/>
        <dbReference type="EC" id="4.2.99.18"/>
    </reaction>
</comment>
<dbReference type="InterPro" id="IPR020629">
    <property type="entry name" value="FPG_Glyclase"/>
</dbReference>
<feature type="domain" description="FPG-type" evidence="16">
    <location>
        <begin position="237"/>
        <end position="271"/>
    </location>
</feature>
<evidence type="ECO:0000256" key="11">
    <source>
        <dbReference type="ARBA" id="ARBA00023239"/>
    </source>
</evidence>
<dbReference type="EMBL" id="SMCO01000011">
    <property type="protein sequence ID" value="TCV84729.1"/>
    <property type="molecule type" value="Genomic_DNA"/>
</dbReference>
<dbReference type="RefSeq" id="WP_124946195.1">
    <property type="nucleotide sequence ID" value="NZ_BHVT01000027.1"/>
</dbReference>
<comment type="caution">
    <text evidence="18">The sequence shown here is derived from an EMBL/GenBank/DDBJ whole genome shotgun (WGS) entry which is preliminary data.</text>
</comment>
<dbReference type="GO" id="GO:0034039">
    <property type="term" value="F:8-oxo-7,8-dihydroguanine DNA N-glycosylase activity"/>
    <property type="evidence" value="ECO:0007669"/>
    <property type="project" value="TreeGrafter"/>
</dbReference>
<dbReference type="InterPro" id="IPR015886">
    <property type="entry name" value="H2TH_FPG"/>
</dbReference>
<feature type="binding site" evidence="15">
    <location>
        <position position="91"/>
    </location>
    <ligand>
        <name>DNA</name>
        <dbReference type="ChEBI" id="CHEBI:16991"/>
    </ligand>
</feature>
<evidence type="ECO:0000256" key="14">
    <source>
        <dbReference type="ARBA" id="ARBA00044632"/>
    </source>
</evidence>
<dbReference type="GO" id="GO:0003684">
    <property type="term" value="F:damaged DNA binding"/>
    <property type="evidence" value="ECO:0007669"/>
    <property type="project" value="InterPro"/>
</dbReference>
<dbReference type="CDD" id="cd08966">
    <property type="entry name" value="EcFpg-like_N"/>
    <property type="match status" value="1"/>
</dbReference>
<sequence>MPELPEVETTRRGLKPHLENRRITQVIIRNGKLRWEIPADLVHHLPGQRILDISRRGKYLLIHCEKGWLIVHLGMSGSLRVLPQSAPPEKHDHFDLLLDNGAAMRLRDPRRFGAVLWIKDNPLQHPLIAHLGVEPLTDAFDAEYLYQQTRNRSASIKQVIMDSHLVVGVGNIYANEALFHAGINPKTAANRISRARLKKLVAAIKQTLQLAITAGGSSLRDFVGAEGKPGYFQQQYFTYGRTGEPCHQCGGAIRQFRQGQRSTFYCPKCQT</sequence>
<dbReference type="Proteomes" id="UP000295367">
    <property type="component" value="Unassembled WGS sequence"/>
</dbReference>
<evidence type="ECO:0000256" key="10">
    <source>
        <dbReference type="ARBA" id="ARBA00023204"/>
    </source>
</evidence>
<dbReference type="HAMAP" id="MF_00103">
    <property type="entry name" value="Fapy_DNA_glycosyl"/>
    <property type="match status" value="1"/>
</dbReference>
<dbReference type="EC" id="3.2.2.23" evidence="15"/>
<dbReference type="AlphaFoldDB" id="A0A4V2W1M7"/>
<evidence type="ECO:0000256" key="2">
    <source>
        <dbReference type="ARBA" id="ARBA00009409"/>
    </source>
</evidence>
<evidence type="ECO:0000313" key="18">
    <source>
        <dbReference type="EMBL" id="TCV84729.1"/>
    </source>
</evidence>
<dbReference type="InterPro" id="IPR010663">
    <property type="entry name" value="Znf_FPG/IleRS"/>
</dbReference>
<evidence type="ECO:0000256" key="6">
    <source>
        <dbReference type="ARBA" id="ARBA00022771"/>
    </source>
</evidence>
<keyword evidence="6 15" id="KW-0863">Zinc-finger</keyword>
<dbReference type="PROSITE" id="PS51068">
    <property type="entry name" value="FPG_CAT"/>
    <property type="match status" value="1"/>
</dbReference>
<keyword evidence="8 15" id="KW-0862">Zinc</keyword>
<feature type="active site" description="Proton donor; for beta-elimination activity" evidence="15">
    <location>
        <position position="58"/>
    </location>
</feature>
<dbReference type="GO" id="GO:0006284">
    <property type="term" value="P:base-excision repair"/>
    <property type="evidence" value="ECO:0007669"/>
    <property type="project" value="InterPro"/>
</dbReference>
<comment type="function">
    <text evidence="15">Involved in base excision repair of DNA damaged by oxidation or by mutagenic agents. Acts as DNA glycosylase that recognizes and removes damaged bases. Has a preference for oxidized purines, such as 7,8-dihydro-8-oxoguanine (8-oxoG). Has AP (apurinic/apyrimidinic) lyase activity and introduces nicks in the DNA strand. Cleaves the DNA backbone by beta-delta elimination to generate a single-strand break at the site of the removed base with both 3'- and 5'-phosphates.</text>
</comment>
<comment type="similarity">
    <text evidence="2 15">Belongs to the FPG family.</text>
</comment>
<feature type="active site" description="Proton donor; for delta-elimination activity" evidence="15">
    <location>
        <position position="261"/>
    </location>
</feature>
<dbReference type="InterPro" id="IPR000214">
    <property type="entry name" value="Znf_DNA_glyclase/AP_lyase"/>
</dbReference>
<dbReference type="InterPro" id="IPR010979">
    <property type="entry name" value="Ribosomal_uS13-like_H2TH"/>
</dbReference>
<dbReference type="PANTHER" id="PTHR22993">
    <property type="entry name" value="FORMAMIDOPYRIMIDINE-DNA GLYCOSYLASE"/>
    <property type="match status" value="1"/>
</dbReference>
<gene>
    <name evidence="15" type="primary">mutM</name>
    <name evidence="15" type="synonym">fpg</name>
    <name evidence="18" type="ORF">EDC63_11175</name>
</gene>
<evidence type="ECO:0000256" key="1">
    <source>
        <dbReference type="ARBA" id="ARBA00001668"/>
    </source>
</evidence>
<accession>A0A4V2W1M7</accession>
<dbReference type="SUPFAM" id="SSF81624">
    <property type="entry name" value="N-terminal domain of MutM-like DNA repair proteins"/>
    <property type="match status" value="1"/>
</dbReference>
<dbReference type="SUPFAM" id="SSF57716">
    <property type="entry name" value="Glucocorticoid receptor-like (DNA-binding domain)"/>
    <property type="match status" value="1"/>
</dbReference>
<comment type="cofactor">
    <cofactor evidence="15">
        <name>Zn(2+)</name>
        <dbReference type="ChEBI" id="CHEBI:29105"/>
    </cofactor>
    <text evidence="15">Binds 1 zinc ion per subunit.</text>
</comment>
<name>A0A4V2W1M7_9PROT</name>